<accession>A0A7X1PRN5</accession>
<keyword evidence="3 4" id="KW-0472">Membrane</keyword>
<dbReference type="Pfam" id="PF07690">
    <property type="entry name" value="MFS_1"/>
    <property type="match status" value="1"/>
</dbReference>
<dbReference type="PROSITE" id="PS50850">
    <property type="entry name" value="MFS"/>
    <property type="match status" value="1"/>
</dbReference>
<evidence type="ECO:0000313" key="7">
    <source>
        <dbReference type="Proteomes" id="UP000486534"/>
    </source>
</evidence>
<feature type="transmembrane region" description="Helical" evidence="4">
    <location>
        <begin position="209"/>
        <end position="230"/>
    </location>
</feature>
<sequence length="390" mass="40848">MNASPLFTLFATVAAGMAMASNYLLQPVLPAVAATLGIDLASAGLIAASTQIGYMLGILLIVPLGDVLDKRSQITWQFLMLGAAICFAALCSSTVPFFLACIVIGSMATNAIQLNALGFQLSEKGSTVGTITMGISAGILLARFVGGAIAQAWGWQHMLMCIGAAMLVLALVGRMVMPASPPRGRASYREILGSLPGLLGRYPLLRESVMVGGAWFFVFSLLWVALMLHLQAAPLNLDPTTTGLFGLAGLAGLLLARYAGALADRIGSRAVIALGLALVLAGVAVLYLFPYSMVGLVIGVVLFDLGCFCAQVANQTRALRLEPTLRSSLFAVYMFCYYGAGALGSLSAGYIYQQSGWRGICISAFSVTAIGLLVTWINNKNTALDIQAAK</sequence>
<dbReference type="RefSeq" id="WP_152898620.1">
    <property type="nucleotide sequence ID" value="NZ_WHUV01000003.1"/>
</dbReference>
<dbReference type="AlphaFoldDB" id="A0A7X1PRN5"/>
<dbReference type="EMBL" id="WHUV01000003">
    <property type="protein sequence ID" value="MQA55593.1"/>
    <property type="molecule type" value="Genomic_DNA"/>
</dbReference>
<feature type="transmembrane region" description="Helical" evidence="4">
    <location>
        <begin position="242"/>
        <end position="259"/>
    </location>
</feature>
<protein>
    <submittedName>
        <fullName evidence="6">MFS transporter</fullName>
    </submittedName>
</protein>
<dbReference type="InterPro" id="IPR020846">
    <property type="entry name" value="MFS_dom"/>
</dbReference>
<gene>
    <name evidence="6" type="ORF">GDH07_19925</name>
</gene>
<comment type="caution">
    <text evidence="6">The sequence shown here is derived from an EMBL/GenBank/DDBJ whole genome shotgun (WGS) entry which is preliminary data.</text>
</comment>
<feature type="transmembrane region" description="Helical" evidence="4">
    <location>
        <begin position="271"/>
        <end position="289"/>
    </location>
</feature>
<keyword evidence="2 4" id="KW-1133">Transmembrane helix</keyword>
<proteinExistence type="predicted"/>
<feature type="domain" description="Major facilitator superfamily (MFS) profile" evidence="5">
    <location>
        <begin position="7"/>
        <end position="383"/>
    </location>
</feature>
<dbReference type="SUPFAM" id="SSF103473">
    <property type="entry name" value="MFS general substrate transporter"/>
    <property type="match status" value="1"/>
</dbReference>
<evidence type="ECO:0000256" key="3">
    <source>
        <dbReference type="ARBA" id="ARBA00023136"/>
    </source>
</evidence>
<feature type="transmembrane region" description="Helical" evidence="4">
    <location>
        <begin position="128"/>
        <end position="149"/>
    </location>
</feature>
<reference evidence="6 7" key="1">
    <citation type="submission" date="2019-10" db="EMBL/GenBank/DDBJ databases">
        <title>Pseudomonas dajingensis sp. nov., isolated from the profound head ulcers of farmed Murray cod (Maccullochella peelii peelii).</title>
        <authorList>
            <person name="Liu Y."/>
        </authorList>
    </citation>
    <scope>NUCLEOTIDE SEQUENCE [LARGE SCALE GENOMIC DNA]</scope>
    <source>
        <strain evidence="6 7">MC042</strain>
    </source>
</reference>
<keyword evidence="1 4" id="KW-0812">Transmembrane</keyword>
<dbReference type="CDD" id="cd17324">
    <property type="entry name" value="MFS_NepI_like"/>
    <property type="match status" value="1"/>
</dbReference>
<feature type="transmembrane region" description="Helical" evidence="4">
    <location>
        <begin position="357"/>
        <end position="377"/>
    </location>
</feature>
<feature type="transmembrane region" description="Helical" evidence="4">
    <location>
        <begin position="155"/>
        <end position="177"/>
    </location>
</feature>
<dbReference type="InterPro" id="IPR011701">
    <property type="entry name" value="MFS"/>
</dbReference>
<dbReference type="InterPro" id="IPR036259">
    <property type="entry name" value="MFS_trans_sf"/>
</dbReference>
<evidence type="ECO:0000256" key="4">
    <source>
        <dbReference type="SAM" id="Phobius"/>
    </source>
</evidence>
<dbReference type="PANTHER" id="PTHR42910">
    <property type="entry name" value="TRANSPORTER SCO4007-RELATED"/>
    <property type="match status" value="1"/>
</dbReference>
<organism evidence="6 7">
    <name type="scientific">Pseudomonas piscis</name>
    <dbReference type="NCBI Taxonomy" id="2614538"/>
    <lineage>
        <taxon>Bacteria</taxon>
        <taxon>Pseudomonadati</taxon>
        <taxon>Pseudomonadota</taxon>
        <taxon>Gammaproteobacteria</taxon>
        <taxon>Pseudomonadales</taxon>
        <taxon>Pseudomonadaceae</taxon>
        <taxon>Pseudomonas</taxon>
    </lineage>
</organism>
<evidence type="ECO:0000256" key="2">
    <source>
        <dbReference type="ARBA" id="ARBA00022989"/>
    </source>
</evidence>
<dbReference type="PANTHER" id="PTHR42910:SF1">
    <property type="entry name" value="MAJOR FACILITATOR SUPERFAMILY (MFS) PROFILE DOMAIN-CONTAINING PROTEIN"/>
    <property type="match status" value="1"/>
</dbReference>
<evidence type="ECO:0000259" key="5">
    <source>
        <dbReference type="PROSITE" id="PS50850"/>
    </source>
</evidence>
<feature type="transmembrane region" description="Helical" evidence="4">
    <location>
        <begin position="325"/>
        <end position="351"/>
    </location>
</feature>
<evidence type="ECO:0000313" key="6">
    <source>
        <dbReference type="EMBL" id="MQA55593.1"/>
    </source>
</evidence>
<evidence type="ECO:0000256" key="1">
    <source>
        <dbReference type="ARBA" id="ARBA00022692"/>
    </source>
</evidence>
<dbReference type="GO" id="GO:0022857">
    <property type="term" value="F:transmembrane transporter activity"/>
    <property type="evidence" value="ECO:0007669"/>
    <property type="project" value="InterPro"/>
</dbReference>
<name>A0A7X1PRN5_9PSED</name>
<feature type="transmembrane region" description="Helical" evidence="4">
    <location>
        <begin position="295"/>
        <end position="313"/>
    </location>
</feature>
<dbReference type="Proteomes" id="UP000486534">
    <property type="component" value="Unassembled WGS sequence"/>
</dbReference>
<feature type="transmembrane region" description="Helical" evidence="4">
    <location>
        <begin position="43"/>
        <end position="62"/>
    </location>
</feature>
<dbReference type="Gene3D" id="1.20.1250.20">
    <property type="entry name" value="MFS general substrate transporter like domains"/>
    <property type="match status" value="1"/>
</dbReference>